<organism evidence="2 3">
    <name type="scientific">Olea europaea subsp. europaea</name>
    <dbReference type="NCBI Taxonomy" id="158383"/>
    <lineage>
        <taxon>Eukaryota</taxon>
        <taxon>Viridiplantae</taxon>
        <taxon>Streptophyta</taxon>
        <taxon>Embryophyta</taxon>
        <taxon>Tracheophyta</taxon>
        <taxon>Spermatophyta</taxon>
        <taxon>Magnoliopsida</taxon>
        <taxon>eudicotyledons</taxon>
        <taxon>Gunneridae</taxon>
        <taxon>Pentapetalae</taxon>
        <taxon>asterids</taxon>
        <taxon>lamiids</taxon>
        <taxon>Lamiales</taxon>
        <taxon>Oleaceae</taxon>
        <taxon>Oleeae</taxon>
        <taxon>Olea</taxon>
    </lineage>
</organism>
<feature type="compositionally biased region" description="Low complexity" evidence="1">
    <location>
        <begin position="84"/>
        <end position="97"/>
    </location>
</feature>
<comment type="caution">
    <text evidence="2">The sequence shown here is derived from an EMBL/GenBank/DDBJ whole genome shotgun (WGS) entry which is preliminary data.</text>
</comment>
<protein>
    <submittedName>
        <fullName evidence="2">Uncharacterized protein</fullName>
    </submittedName>
</protein>
<evidence type="ECO:0000256" key="1">
    <source>
        <dbReference type="SAM" id="MobiDB-lite"/>
    </source>
</evidence>
<dbReference type="OrthoDB" id="1939285at2759"/>
<dbReference type="EMBL" id="CACTIH010002160">
    <property type="protein sequence ID" value="CAA2974264.1"/>
    <property type="molecule type" value="Genomic_DNA"/>
</dbReference>
<reference evidence="2 3" key="1">
    <citation type="submission" date="2019-12" db="EMBL/GenBank/DDBJ databases">
        <authorList>
            <person name="Alioto T."/>
            <person name="Alioto T."/>
            <person name="Gomez Garrido J."/>
        </authorList>
    </citation>
    <scope>NUCLEOTIDE SEQUENCE [LARGE SCALE GENOMIC DNA]</scope>
</reference>
<dbReference type="AlphaFoldDB" id="A0A8S0R6S4"/>
<feature type="compositionally biased region" description="Polar residues" evidence="1">
    <location>
        <begin position="58"/>
        <end position="69"/>
    </location>
</feature>
<feature type="compositionally biased region" description="Basic and acidic residues" evidence="1">
    <location>
        <begin position="32"/>
        <end position="57"/>
    </location>
</feature>
<evidence type="ECO:0000313" key="2">
    <source>
        <dbReference type="EMBL" id="CAA2974264.1"/>
    </source>
</evidence>
<dbReference type="Proteomes" id="UP000594638">
    <property type="component" value="Unassembled WGS sequence"/>
</dbReference>
<name>A0A8S0R6S4_OLEEU</name>
<proteinExistence type="predicted"/>
<feature type="region of interest" description="Disordered" evidence="1">
    <location>
        <begin position="1"/>
        <end position="98"/>
    </location>
</feature>
<feature type="compositionally biased region" description="Polar residues" evidence="1">
    <location>
        <begin position="20"/>
        <end position="31"/>
    </location>
</feature>
<keyword evidence="3" id="KW-1185">Reference proteome</keyword>
<sequence length="215" mass="22969">MSTPKANGVKGNAALKKSVKNSQPKSHSQESISKKSREKPSQVKAKNAETEAQDEKTCAQNSKEISNQPVCHPELEDEIEKSPEMNSSNNESSLASSVPETLAAEVTIEVVAPDPPRHHRKHHTKHHPNLTVVVPVLRRSGETPQNDERPSLQSTSKRKGDLAVESAIIVAVGRADMLPCATTAALNARAATLATAADFAAIAHCGRQEAIAIGQ</sequence>
<dbReference type="Gramene" id="OE9A098808T1">
    <property type="protein sequence ID" value="OE9A098808C1"/>
    <property type="gene ID" value="OE9A098808"/>
</dbReference>
<evidence type="ECO:0000313" key="3">
    <source>
        <dbReference type="Proteomes" id="UP000594638"/>
    </source>
</evidence>
<accession>A0A8S0R6S4</accession>
<gene>
    <name evidence="2" type="ORF">OLEA9_A098808</name>
</gene>